<reference evidence="3" key="1">
    <citation type="submission" date="2025-08" db="UniProtKB">
        <authorList>
            <consortium name="RefSeq"/>
        </authorList>
    </citation>
    <scope>IDENTIFICATION</scope>
    <source>
        <strain evidence="3">15085-1641.00</strain>
        <tissue evidence="3">Whole body</tissue>
    </source>
</reference>
<dbReference type="OrthoDB" id="193300at2759"/>
<evidence type="ECO:0000313" key="2">
    <source>
        <dbReference type="Proteomes" id="UP000504633"/>
    </source>
</evidence>
<dbReference type="OMA" id="NWEIFNH"/>
<evidence type="ECO:0000259" key="1">
    <source>
        <dbReference type="Pfam" id="PF06294"/>
    </source>
</evidence>
<dbReference type="AlphaFoldDB" id="A0A6J1LZB4"/>
<dbReference type="GeneID" id="111601435"/>
<dbReference type="Proteomes" id="UP000504633">
    <property type="component" value="Unplaced"/>
</dbReference>
<dbReference type="Pfam" id="PF06294">
    <property type="entry name" value="CH_2"/>
    <property type="match status" value="1"/>
</dbReference>
<proteinExistence type="predicted"/>
<name>A0A6J1LZB4_DROHY</name>
<dbReference type="GO" id="GO:0005737">
    <property type="term" value="C:cytoplasm"/>
    <property type="evidence" value="ECO:0007669"/>
    <property type="project" value="UniProtKB-ARBA"/>
</dbReference>
<evidence type="ECO:0000313" key="3">
    <source>
        <dbReference type="RefSeq" id="XP_023173779.2"/>
    </source>
</evidence>
<dbReference type="RefSeq" id="XP_023173779.2">
    <property type="nucleotide sequence ID" value="XM_023318011.2"/>
</dbReference>
<feature type="domain" description="CH-like" evidence="1">
    <location>
        <begin position="3"/>
        <end position="88"/>
    </location>
</feature>
<keyword evidence="2" id="KW-1185">Reference proteome</keyword>
<protein>
    <submittedName>
        <fullName evidence="3">Uncharacterized protein LOC111601435</fullName>
    </submittedName>
</protein>
<dbReference type="KEGG" id="dhe:111601435"/>
<dbReference type="InterPro" id="IPR010441">
    <property type="entry name" value="CH_2"/>
</dbReference>
<organism evidence="2 3">
    <name type="scientific">Drosophila hydei</name>
    <name type="common">Fruit fly</name>
    <dbReference type="NCBI Taxonomy" id="7224"/>
    <lineage>
        <taxon>Eukaryota</taxon>
        <taxon>Metazoa</taxon>
        <taxon>Ecdysozoa</taxon>
        <taxon>Arthropoda</taxon>
        <taxon>Hexapoda</taxon>
        <taxon>Insecta</taxon>
        <taxon>Pterygota</taxon>
        <taxon>Neoptera</taxon>
        <taxon>Endopterygota</taxon>
        <taxon>Diptera</taxon>
        <taxon>Brachycera</taxon>
        <taxon>Muscomorpha</taxon>
        <taxon>Ephydroidea</taxon>
        <taxon>Drosophilidae</taxon>
        <taxon>Drosophila</taxon>
    </lineage>
</organism>
<sequence>MQIKLDNRTRRELSDVVHMAKLVKKFNSKLIDMYSYTSRNSLALKIENWEIFNFKVLRKLGLRLSSDDLTQLASGSLTSLKCLLYHLMKSDRRELLQKRTLKTQSYSVEGQKLSDSLSLSEKSVIEQQSKEDLQHELTPKDSKADVPYAKYKQLVRENYKKKKYLSSIAHKTKYLQSLILVKEERINYLLEQLAALST</sequence>
<accession>A0A6J1LZB4</accession>
<dbReference type="InterPro" id="IPR036872">
    <property type="entry name" value="CH_dom_sf"/>
</dbReference>
<gene>
    <name evidence="3" type="primary">LOC111601435</name>
</gene>
<dbReference type="Gene3D" id="1.10.418.10">
    <property type="entry name" value="Calponin-like domain"/>
    <property type="match status" value="1"/>
</dbReference>